<comment type="similarity">
    <text evidence="4">Belongs to the CFAP96 family.</text>
</comment>
<gene>
    <name evidence="7" type="ORF">BLNAU_5635</name>
</gene>
<dbReference type="InterPro" id="IPR029358">
    <property type="entry name" value="CFAP96"/>
</dbReference>
<feature type="compositionally biased region" description="Polar residues" evidence="6">
    <location>
        <begin position="128"/>
        <end position="139"/>
    </location>
</feature>
<dbReference type="PANTHER" id="PTHR31144:SF1">
    <property type="entry name" value="UPF0602 PROTEIN C4ORF47"/>
    <property type="match status" value="1"/>
</dbReference>
<reference evidence="7 8" key="1">
    <citation type="journal article" date="2022" name="bioRxiv">
        <title>Genomics of Preaxostyla Flagellates Illuminates Evolutionary Transitions and the Path Towards Mitochondrial Loss.</title>
        <authorList>
            <person name="Novak L.V.F."/>
            <person name="Treitli S.C."/>
            <person name="Pyrih J."/>
            <person name="Halakuc P."/>
            <person name="Pipaliya S.V."/>
            <person name="Vacek V."/>
            <person name="Brzon O."/>
            <person name="Soukal P."/>
            <person name="Eme L."/>
            <person name="Dacks J.B."/>
            <person name="Karnkowska A."/>
            <person name="Elias M."/>
            <person name="Hampl V."/>
        </authorList>
    </citation>
    <scope>NUCLEOTIDE SEQUENCE [LARGE SCALE GENOMIC DNA]</scope>
    <source>
        <strain evidence="7">NAU3</strain>
        <tissue evidence="7">Gut</tissue>
    </source>
</reference>
<dbReference type="EMBL" id="JARBJD010000030">
    <property type="protein sequence ID" value="KAK2959326.1"/>
    <property type="molecule type" value="Genomic_DNA"/>
</dbReference>
<sequence>MSRSPSNTQSLNRTSKSLGAEDLSFSPYLNVGEPYVDNPERALLDDRFKGKQFEMRSQKKGMTDDTLISPMLPLAVGEPYNPEGKPTKKEKKGKPISEKPFISNSSPMRGALASFSRPEYVPEPQSVKPRSQSPNTTTKRGFFTSPPKKGGSGYAHTLIGGDEYEYMPDPYGGDRKKVEKMKPKTPAIPFRNVSVARPPYDITFFQPYNTQPAASRAERRKRMKKQNQNEFKPREPFKPSSGRKSGVFGTINPFPEYIPGDNIPRRRPKTVASTQAIFKPSGTAHFFRGEKTGY</sequence>
<comment type="caution">
    <text evidence="7">The sequence shown here is derived from an EMBL/GenBank/DDBJ whole genome shotgun (WGS) entry which is preliminary data.</text>
</comment>
<accession>A0ABQ9Y6H3</accession>
<comment type="subcellular location">
    <subcellularLocation>
        <location evidence="1">Cytoplasm</location>
        <location evidence="1">Cytoskeleton</location>
        <location evidence="1">Microtubule organizing center</location>
        <location evidence="1">Centrosome</location>
    </subcellularLocation>
</comment>
<feature type="region of interest" description="Disordered" evidence="6">
    <location>
        <begin position="206"/>
        <end position="272"/>
    </location>
</feature>
<evidence type="ECO:0000256" key="6">
    <source>
        <dbReference type="SAM" id="MobiDB-lite"/>
    </source>
</evidence>
<dbReference type="Pfam" id="PF15239">
    <property type="entry name" value="CFAP96-like"/>
    <property type="match status" value="1"/>
</dbReference>
<name>A0ABQ9Y6H3_9EUKA</name>
<evidence type="ECO:0000256" key="4">
    <source>
        <dbReference type="ARBA" id="ARBA00035656"/>
    </source>
</evidence>
<feature type="region of interest" description="Disordered" evidence="6">
    <location>
        <begin position="1"/>
        <end position="23"/>
    </location>
</feature>
<proteinExistence type="inferred from homology"/>
<feature type="region of interest" description="Disordered" evidence="6">
    <location>
        <begin position="73"/>
        <end position="156"/>
    </location>
</feature>
<keyword evidence="8" id="KW-1185">Reference proteome</keyword>
<evidence type="ECO:0000313" key="7">
    <source>
        <dbReference type="EMBL" id="KAK2959326.1"/>
    </source>
</evidence>
<protein>
    <recommendedName>
        <fullName evidence="5">Cilia-and flagella-associated protein 96</fullName>
    </recommendedName>
</protein>
<dbReference type="PANTHER" id="PTHR31144">
    <property type="entry name" value="UPF0602 PROTEIN C4ORF47"/>
    <property type="match status" value="1"/>
</dbReference>
<evidence type="ECO:0000256" key="5">
    <source>
        <dbReference type="ARBA" id="ARBA00035693"/>
    </source>
</evidence>
<keyword evidence="2" id="KW-0963">Cytoplasm</keyword>
<dbReference type="Proteomes" id="UP001281761">
    <property type="component" value="Unassembled WGS sequence"/>
</dbReference>
<organism evidence="7 8">
    <name type="scientific">Blattamonas nauphoetae</name>
    <dbReference type="NCBI Taxonomy" id="2049346"/>
    <lineage>
        <taxon>Eukaryota</taxon>
        <taxon>Metamonada</taxon>
        <taxon>Preaxostyla</taxon>
        <taxon>Oxymonadida</taxon>
        <taxon>Blattamonas</taxon>
    </lineage>
</organism>
<keyword evidence="3" id="KW-0206">Cytoskeleton</keyword>
<evidence type="ECO:0000256" key="3">
    <source>
        <dbReference type="ARBA" id="ARBA00023212"/>
    </source>
</evidence>
<feature type="compositionally biased region" description="Polar residues" evidence="6">
    <location>
        <begin position="1"/>
        <end position="17"/>
    </location>
</feature>
<evidence type="ECO:0000256" key="1">
    <source>
        <dbReference type="ARBA" id="ARBA00004300"/>
    </source>
</evidence>
<evidence type="ECO:0000256" key="2">
    <source>
        <dbReference type="ARBA" id="ARBA00022490"/>
    </source>
</evidence>
<evidence type="ECO:0000313" key="8">
    <source>
        <dbReference type="Proteomes" id="UP001281761"/>
    </source>
</evidence>